<dbReference type="Pfam" id="PF02210">
    <property type="entry name" value="Laminin_G_2"/>
    <property type="match status" value="4"/>
</dbReference>
<feature type="disulfide bond" evidence="15">
    <location>
        <begin position="1824"/>
        <end position="1833"/>
    </location>
</feature>
<feature type="domain" description="EGF-like" evidence="20">
    <location>
        <begin position="3291"/>
        <end position="3327"/>
    </location>
</feature>
<feature type="disulfide bond" evidence="15">
    <location>
        <begin position="3617"/>
        <end position="3626"/>
    </location>
</feature>
<dbReference type="PROSITE" id="PS50025">
    <property type="entry name" value="LAM_G_DOMAIN"/>
    <property type="match status" value="5"/>
</dbReference>
<feature type="disulfide bond" evidence="15">
    <location>
        <begin position="753"/>
        <end position="762"/>
    </location>
</feature>
<feature type="domain" description="EGF-like" evidence="20">
    <location>
        <begin position="4050"/>
        <end position="4088"/>
    </location>
</feature>
<dbReference type="InterPro" id="IPR009030">
    <property type="entry name" value="Growth_fac_rcpt_cys_sf"/>
</dbReference>
<dbReference type="InterPro" id="IPR049883">
    <property type="entry name" value="NOTCH1_EGF-like"/>
</dbReference>
<dbReference type="PANTHER" id="PTHR12916">
    <property type="entry name" value="CYTOCHROME C OXIDASE POLYPEPTIDE VIC-2"/>
    <property type="match status" value="1"/>
</dbReference>
<dbReference type="InterPro" id="IPR001791">
    <property type="entry name" value="Laminin_G"/>
</dbReference>
<feature type="domain" description="EGF-like" evidence="20">
    <location>
        <begin position="2510"/>
        <end position="2547"/>
    </location>
</feature>
<keyword evidence="11 17" id="KW-1133">Transmembrane helix</keyword>
<feature type="domain" description="EGF-like" evidence="20">
    <location>
        <begin position="919"/>
        <end position="955"/>
    </location>
</feature>
<dbReference type="FunFam" id="2.10.25.10:FF:000321">
    <property type="entry name" value="Protein delta homolog 1"/>
    <property type="match status" value="2"/>
</dbReference>
<dbReference type="InParanoid" id="A0A1X7UUX2"/>
<feature type="disulfide bond" evidence="15">
    <location>
        <begin position="2498"/>
        <end position="2507"/>
    </location>
</feature>
<feature type="domain" description="EGF-like" evidence="20">
    <location>
        <begin position="2155"/>
        <end position="2191"/>
    </location>
</feature>
<name>A0A1X7UUX2_AMPQE</name>
<feature type="transmembrane region" description="Helical" evidence="17">
    <location>
        <begin position="4102"/>
        <end position="4127"/>
    </location>
</feature>
<evidence type="ECO:0000256" key="18">
    <source>
        <dbReference type="SAM" id="SignalP"/>
    </source>
</evidence>
<feature type="domain" description="EGF-like" evidence="20">
    <location>
        <begin position="3463"/>
        <end position="3525"/>
    </location>
</feature>
<feature type="disulfide bond" evidence="15">
    <location>
        <begin position="792"/>
        <end position="801"/>
    </location>
</feature>
<feature type="disulfide bond" evidence="15">
    <location>
        <begin position="600"/>
        <end position="609"/>
    </location>
</feature>
<feature type="disulfide bond" evidence="15">
    <location>
        <begin position="3655"/>
        <end position="3664"/>
    </location>
</feature>
<evidence type="ECO:0000313" key="21">
    <source>
        <dbReference type="EnsemblMetazoa" id="Aqu2.1.31775_001"/>
    </source>
</evidence>
<feature type="domain" description="EGF-like" evidence="20">
    <location>
        <begin position="3856"/>
        <end position="3892"/>
    </location>
</feature>
<feature type="disulfide bond" evidence="15">
    <location>
        <begin position="1938"/>
        <end position="1947"/>
    </location>
</feature>
<dbReference type="PROSITE" id="PS00010">
    <property type="entry name" value="ASX_HYDROXYL"/>
    <property type="match status" value="29"/>
</dbReference>
<dbReference type="GO" id="GO:0048863">
    <property type="term" value="P:stem cell differentiation"/>
    <property type="evidence" value="ECO:0007669"/>
    <property type="project" value="UniProtKB-ARBA"/>
</dbReference>
<sequence length="4163" mass="444237">MLLQLVTLLLCTFGLASSQEAYYGYHGYSFFSSGSQVLSRGNESLSISFRSCQSDGLLLYATESSPGTGYFSIGIYQSRILIEFNFGNDLREIIQTGSSLISNSWYRLDLLRLNEGSSGFSLLLNNESLSVQSDNFEGINFEFLDGPLYIGGHPNPVAISVLRLRSTLDACISEVSTPAGSIDLISAASPNVVSSCPAGQCQISTSLTFSSLHSSVSFPLTGRSTSFLKLQFYFQTSISNGLLVSIGGTQVDTDVLIVYMANGQVFVNLTPDSNGLSPGYTLETSSAYNDIILHKFEVIFSNGQLSMSVDDSDRQLTSVPSFSFSQSDSIRFGTNNITSIIPDLPIASTTSFTGCIHDIRHTNNGQLSLIDTSTSTSTTNVTLDACEPANTCPQDCESPSQYCYFVCECAAGFNETETGQCSEINECDSNPCLNGATCNDLINNYTCTCTEEFNKGRHCELASSCFPNPCTNGGSCIDFPIGYYCNCTGGWGGTNCTLNINDCEEDTCVNGICVDLVGGYQCLCKSGYTGIRCDIEINECAPNPCMNDGTCTDLINGFQCTCANGYTGGFCGTEVDECDPDPCQNGATCIDGIGNYTCSCPPGFMGMTCDGDINECHSNPCYHGGTCVNRLNGFDCNCPDGFTGSLCEGDVQECLLNSCENGGICQELSGGGYECLCKAGWVGNNCEESYNECLSGPCLNGAQCIDGHLTYTCECSLGYTGSNCEIDIYECGSNPCLNGAFCIDLVADYYCYCATGFFGDHCEFRLNSCDIFPCQNNATCSNTVPTGYQCACPPGYTGTNCQTNIDDCASSPCSNNSTCIDLVDGYMCDCSPGFEGFNCTIDIDECSSSPCFYSGTCIDQVNGFHCLCLEGLLGTRCEVALANCPSLPCSSFATCNELIIGGYECLCPPGYTGSQCSLDINECLLPPCQFGGNCTNFDGGYNCSCSPGTTGKNCDINLDDCDSLPCQNAGTCTDLINGYQCHCPVDHTGQNCELTIDDCLSSPCQNGGNCTDLIGDFSCLCLGDHTGYTCDTKLDVCAELAPCHNGAPCHSINSSSYSILDYYYCDCLPGYTGTNCSININECSPSPCINGGNCTDGINSYSCSCPAGITGTNCQFLDSFTVASDEGYISLPGLSVGSNGSIHVSFSFATTLSSGVLLYQGGVITNSYLGDFLSLELVSGGSLLLKYETGGGLSPMKTAVIGRDTNDGEVHHVAISITSNGTAMLLDNGLNCTTGPSCYAEIQATPPSLPLFSGPLYLAGVEIQNNTQFHLERTTSLICSFYSIRINHSPIEYQSVMKSSFIDLGSTRTGGSLCTTDICNNNQQCIDLWVGTTCQCALGYSGDFCERLSTVHLIESSGLQFHGITDNIIGFEFTVQTDFGFLLSINQVNSTDSVMVTLDGLYLTLHFIKEDSIILSSHTVQPLNDGNWFRVTINLQNNFTELLVQGNGSICYSFGCTITANHPPLFSLSPPLSLTFGNAPAVLNSTKALLNQFLFTNGVNGCLRDVRFNGRAQDIQSGLLGSFPAQPGCPREEYCIPSPCGNDGLCVASWNGYSCQCGVDYEGHNCTEGAASTVTGDSSYIAINVNSQLLVIGDEGSLDVRTADRDGILFVAVWPSAVLYRDFVSIEMINGSLHMRASIGGNHTSLSHPSLISDSRSHMIKWSISSHNTTHTSISIDANNHLISSLFSQSYSRPQSDAININLGGVADPTSLPDSVSLSKDYIRACIDSLILSDDHISLYNNTQALSLTRINVTSGCGLTSLCSALPCSPNATCMDGTFDSFTCTCQAGFTGQTCHDDINECLPEPCGNGGTCINEIASFTCICLLPYNGTYCETRLNPCQPNQCINGSCIDHNNNTYSCACQSGFTGSNCEHEIDECLSSPCYNNGTCIDVISDFICTCVPGFTGHQCLTNVNDCMPNSCYNGGTCNDGVNFFSCSCPEGFDGDQCEVDIDVCNKSSCSNNGTCLEGYGPSFTCLCQTGFTGQLCESEVPPCDLMPCEHNGNCTNLMLAGSGSGLMSLNSYQCDCTDGYKGVNCELVDQCFPNPCNNSGSCLPVDDTYRCVCPQTYTGERCETAVDPCTLLDDDYCNNGTCISLGLGLSVSCECTAGFTGTNCESDINECLSNPCHHDSTCEDLINGFVCHCPAGFTGVLCNTNIDDCGSNPCYGESTCEDTINGFICHCPAGFTGPLCSNPISYCQLIPCLNNGTCINEEFIGSGFGSGNIGVRGSCVCPPGFTGPLCEIESPCYTNPCRNGGSCFEESDNYTCSCPPLYTGTECQDEINPCLNIDCTNGSCLLMNGVPVCVCDHGYTGQYCQTNIDDCSSSPCHSDATCIDGVGQFSCECSPGYIGDTCEQIDFCYPNPCINKGICSLGNDSFTCTCTGNYTGLLCETLIDYCNNSNLLSCKNDGVCLNTPDGPMCNCSEGLAGRDCSVDILNSCSSNPCGLNGLCMDLPIDYKCYCLPDYTGDNCESVIDDCLYSNCTNNSTCVDGIGNYTCECSIDFDGQYCEEIVDHCDEVECLNGGTCQSVAGGYYYCLCNEFYNGTNCENRIDPCLSLPCKNGATCHVNEDNSYQCSCPLDYTGTNCETLVDCSHVGCLNNGTCNTSLSPPTCQCIQGYNGSACEHNIDDCQPDDVCKYGNCTDGVNDFTCVCDPDYTGQYCDTPVHGCIESPCINNSTCLPSESNFTCVCQLGYTGQFCEMMVDPCDSQPCTNNGTCVSNGSLAFTCDCSDGYYGELCEFEDYCFDNNLCSNGGTCYNNQTRMSPGCMCPPGLTGDYCTDPVNDPCLSGPCGNGTCSLVDLHGNYSCDCSHGYYGGNCQLMDECALFVNDELCYNNGSCVDTNDGYYCDCSLGFTGSSCETDIDECSDDPCNNGATCFESSTDSSLSPGDFLCLCPPYYTGLTCNTSLSPCLSLPCHNNGTCTDNSDGYQCTCLLNYTGENCDIEQDPCDLLLCQNNATCISNDDTYSCSCSFGYTGYHCNEIIDVCDPDPCLNGGFCVDSNTSLSEILASGVVTIPPDQDEQYLSNYIGARLPPFGEFLCLCQLNYSGDACQVYEPNNTFACEVNPCQNNATCQYFNETTICLCPPLKMGNYCQFDFIVDPPCPCLNNGTCNEGFENDPLIVCNCLEGYTGQYCETVIGSTCNNSLCQNGGTCSGNETDFTCQCLAQFTGQYCELYIDPCDPDECQNNSTCIDTFGSFYCDCPPLYTGEYCEEFIDACQPNPCLNDGNCTGDGNGYTCMCPIGYSGMNCSNSHVCISSSPCLNGATCLIQDETYSCLCPPSFTGRNCSVNITEVCQNSPCQNGGSCIAGEVGYSCMCSPGYTGENCEEELTDPCIFEPCFNEGTCSSNNDSNTYTCTCPNGVTGDDCETDINECSPDPCLNGGYCVESGTNVTDIVGGAEALLPPFGEYSCNCLPEYSGMNCSFSIACYSAPCMNGATCLSGVGGQPVCVCLKGFTGSFCEEDINECDTITCSNNGTCIESGTNITQLFSELSLENYNINDIGAYPLPGDFTCLCPTGFAGVQCEYDDLCLSSPCQNNASCSVVSSIEFSCSCSPGYTGDLCQTDIDECSELNLCLNEGVCIESSDTLEGLISEGLLPAGYNSTLPFVPPGEYACLCTPSYAGVNCEILISCDPNPCHNNDTCFTDGLTGVICLCSLGYTGQLCETDINECSSSPCQNNGSCYESSSALLPFENYTLPAPGQFVCFCSEGYLGPLCETMEPCYINQCLNGGTCIPNIINNNFTCSCSDLYDGRLCELNATMAPCTMFPCQNGGTCIDYDSPLSLVIFHNVTNALEQEEFVCICPMEYTGMTCDSPVSPCSPSPCLNDAQCSIVDDEEGTYNCTCLPGYTGTNCEVDIDECAESPCVNNGTCTDLINDYSCECPYLFAGDDCETDVLASPCPQLGFDLCLNDGYCYILNSNQLRCYCLTGFDGVNCEIDINECDPDPCLYGSTCLESGSNSSLATPPPGEFRCACTPEFTGELCQTPFNPCILDPCENNGTCVQDGTRCESDLNECDTTVPICNTGTCMNIHGSYSCMCSPGTTGDHCQTDIDECAETNTTICNNGTCQNEFGGYTCNCFRGYTGVDCLIVEPIDDDEDTSRLSIIILAVVVFVLLLFLVVVVVVVGLRIVRRKSRRKGFYSPAAVERESEGTGGQRTDRERLL</sequence>
<feature type="domain" description="EGF-like" evidence="20">
    <location>
        <begin position="1310"/>
        <end position="1346"/>
    </location>
</feature>
<dbReference type="FunFam" id="2.10.25.10:FF:000173">
    <property type="entry name" value="Neurogenic locus notch protein 2"/>
    <property type="match status" value="1"/>
</dbReference>
<evidence type="ECO:0000256" key="13">
    <source>
        <dbReference type="ARBA" id="ARBA00023157"/>
    </source>
</evidence>
<dbReference type="PANTHER" id="PTHR12916:SF9">
    <property type="entry name" value="NEUROGENIC LOCUS NOTCH HOMOLOG PROTEIN 1-RELATED"/>
    <property type="match status" value="1"/>
</dbReference>
<feature type="disulfide bond" evidence="15">
    <location>
        <begin position="2768"/>
        <end position="2777"/>
    </location>
</feature>
<feature type="disulfide bond" evidence="15">
    <location>
        <begin position="1977"/>
        <end position="1986"/>
    </location>
</feature>
<dbReference type="Pfam" id="PF12661">
    <property type="entry name" value="hEGF"/>
    <property type="match status" value="9"/>
</dbReference>
<dbReference type="PROSITE" id="PS01187">
    <property type="entry name" value="EGF_CA"/>
    <property type="match status" value="12"/>
</dbReference>
<dbReference type="Pfam" id="PF07645">
    <property type="entry name" value="EGF_CA"/>
    <property type="match status" value="3"/>
</dbReference>
<keyword evidence="4 15" id="KW-0245">EGF-like domain</keyword>
<feature type="domain" description="EGF-like" evidence="20">
    <location>
        <begin position="689"/>
        <end position="725"/>
    </location>
</feature>
<feature type="domain" description="Laminin G" evidence="19">
    <location>
        <begin position="205"/>
        <end position="386"/>
    </location>
</feature>
<feature type="domain" description="EGF-like" evidence="20">
    <location>
        <begin position="3760"/>
        <end position="3813"/>
    </location>
</feature>
<feature type="disulfide bond" evidence="15">
    <location>
        <begin position="2970"/>
        <end position="2979"/>
    </location>
</feature>
<feature type="domain" description="EGF-like" evidence="20">
    <location>
        <begin position="2193"/>
        <end position="2241"/>
    </location>
</feature>
<feature type="disulfide bond" evidence="15">
    <location>
        <begin position="830"/>
        <end position="839"/>
    </location>
</feature>
<feature type="domain" description="EGF-like" evidence="20">
    <location>
        <begin position="3176"/>
        <end position="3212"/>
    </location>
</feature>
<feature type="disulfide bond" evidence="15">
    <location>
        <begin position="715"/>
        <end position="724"/>
    </location>
</feature>
<feature type="disulfide bond" evidence="15">
    <location>
        <begin position="2380"/>
        <end position="2389"/>
    </location>
</feature>
<feature type="disulfide bond" evidence="15">
    <location>
        <begin position="2808"/>
        <end position="2817"/>
    </location>
</feature>
<dbReference type="InterPro" id="IPR003645">
    <property type="entry name" value="Fol_N"/>
</dbReference>
<feature type="disulfide bond" evidence="15">
    <location>
        <begin position="1021"/>
        <end position="1030"/>
    </location>
</feature>
<feature type="disulfide bond" evidence="15">
    <location>
        <begin position="1786"/>
        <end position="1795"/>
    </location>
</feature>
<feature type="domain" description="EGF-like" evidence="20">
    <location>
        <begin position="3718"/>
        <end position="3756"/>
    </location>
</feature>
<feature type="disulfide bond" evidence="15">
    <location>
        <begin position="3317"/>
        <end position="3326"/>
    </location>
</feature>
<feature type="domain" description="Laminin G" evidence="19">
    <location>
        <begin position="1343"/>
        <end position="1529"/>
    </location>
</feature>
<keyword evidence="14" id="KW-0325">Glycoprotein</keyword>
<feature type="domain" description="EGF-like" evidence="20">
    <location>
        <begin position="1033"/>
        <end position="1077"/>
    </location>
</feature>
<feature type="disulfide bond" evidence="15">
    <location>
        <begin position="3240"/>
        <end position="3249"/>
    </location>
</feature>
<feature type="domain" description="EGF-like" evidence="20">
    <location>
        <begin position="2781"/>
        <end position="2818"/>
    </location>
</feature>
<dbReference type="EnsemblMetazoa" id="Aqu2.1.31775_001">
    <property type="protein sequence ID" value="Aqu2.1.31775_001"/>
    <property type="gene ID" value="Aqu2.1.31775"/>
</dbReference>
<feature type="disulfide bond" evidence="15">
    <location>
        <begin position="2143"/>
        <end position="2152"/>
    </location>
</feature>
<dbReference type="GO" id="GO:0005886">
    <property type="term" value="C:plasma membrane"/>
    <property type="evidence" value="ECO:0007669"/>
    <property type="project" value="UniProtKB-SubCell"/>
</dbReference>
<evidence type="ECO:0000256" key="16">
    <source>
        <dbReference type="PROSITE-ProRule" id="PRU00122"/>
    </source>
</evidence>
<feature type="disulfide bond" evidence="15">
    <location>
        <begin position="562"/>
        <end position="571"/>
    </location>
</feature>
<feature type="disulfide bond" evidence="15">
    <location>
        <begin position="2231"/>
        <end position="2240"/>
    </location>
</feature>
<feature type="disulfide bond" evidence="15">
    <location>
        <begin position="3707"/>
        <end position="3716"/>
    </location>
</feature>
<dbReference type="eggNOG" id="KOG3514">
    <property type="taxonomic scope" value="Eukaryota"/>
</dbReference>
<evidence type="ECO:0000256" key="6">
    <source>
        <dbReference type="ARBA" id="ARBA00022729"/>
    </source>
</evidence>
<evidence type="ECO:0000256" key="11">
    <source>
        <dbReference type="ARBA" id="ARBA00022989"/>
    </source>
</evidence>
<feature type="disulfide bond" evidence="15">
    <location>
        <begin position="1105"/>
        <end position="1114"/>
    </location>
</feature>
<dbReference type="eggNOG" id="KOG1217">
    <property type="taxonomic scope" value="Eukaryota"/>
</dbReference>
<feature type="disulfide bond" evidence="15">
    <location>
        <begin position="3926"/>
        <end position="3935"/>
    </location>
</feature>
<feature type="domain" description="EGF-like" evidence="20">
    <location>
        <begin position="574"/>
        <end position="610"/>
    </location>
</feature>
<dbReference type="PRINTS" id="PR00010">
    <property type="entry name" value="EGFBLOOD"/>
</dbReference>
<feature type="domain" description="EGF-like" evidence="20">
    <location>
        <begin position="3214"/>
        <end position="3250"/>
    </location>
</feature>
<dbReference type="InterPro" id="IPR018097">
    <property type="entry name" value="EGF_Ca-bd_CS"/>
</dbReference>
<dbReference type="GO" id="GO:0019904">
    <property type="term" value="F:protein domain specific binding"/>
    <property type="evidence" value="ECO:0007669"/>
    <property type="project" value="UniProtKB-ARBA"/>
</dbReference>
<dbReference type="FunFam" id="2.10.25.10:FF:000031">
    <property type="entry name" value="neurogenic locus notch homolog protein 3"/>
    <property type="match status" value="1"/>
</dbReference>
<evidence type="ECO:0000256" key="17">
    <source>
        <dbReference type="SAM" id="Phobius"/>
    </source>
</evidence>
<dbReference type="SMART" id="SM00282">
    <property type="entry name" value="LamG"/>
    <property type="match status" value="5"/>
</dbReference>
<feature type="domain" description="EGF-like" evidence="20">
    <location>
        <begin position="3370"/>
        <end position="3423"/>
    </location>
</feature>
<feature type="domain" description="EGF-like" evidence="20">
    <location>
        <begin position="1079"/>
        <end position="1115"/>
    </location>
</feature>
<dbReference type="InterPro" id="IPR001881">
    <property type="entry name" value="EGF-like_Ca-bd_dom"/>
</dbReference>
<feature type="domain" description="Laminin G" evidence="19">
    <location>
        <begin position="1118"/>
        <end position="1314"/>
    </location>
</feature>
<feature type="domain" description="EGF-like" evidence="20">
    <location>
        <begin position="2280"/>
        <end position="2315"/>
    </location>
</feature>
<keyword evidence="9" id="KW-0106">Calcium</keyword>
<feature type="disulfide bond" evidence="15">
    <location>
        <begin position="3844"/>
        <end position="3853"/>
    </location>
</feature>
<feature type="disulfide bond" evidence="15">
    <location>
        <begin position="2284"/>
        <end position="2294"/>
    </location>
</feature>
<dbReference type="GO" id="GO:0048598">
    <property type="term" value="P:embryonic morphogenesis"/>
    <property type="evidence" value="ECO:0007669"/>
    <property type="project" value="UniProtKB-ARBA"/>
</dbReference>
<dbReference type="SMART" id="SM00274">
    <property type="entry name" value="FOLN"/>
    <property type="match status" value="5"/>
</dbReference>
<feature type="domain" description="EGF-like" evidence="20">
    <location>
        <begin position="2242"/>
        <end position="2278"/>
    </location>
</feature>
<feature type="domain" description="EGF-like" evidence="20">
    <location>
        <begin position="3565"/>
        <end position="3627"/>
    </location>
</feature>
<feature type="disulfide bond" evidence="15">
    <location>
        <begin position="3451"/>
        <end position="3460"/>
    </location>
</feature>
<dbReference type="SUPFAM" id="SSF49899">
    <property type="entry name" value="Concanavalin A-like lectins/glucanases"/>
    <property type="match status" value="5"/>
</dbReference>
<dbReference type="InterPro" id="IPR000742">
    <property type="entry name" value="EGF"/>
</dbReference>
<feature type="disulfide bond" evidence="15">
    <location>
        <begin position="2305"/>
        <end position="2314"/>
    </location>
</feature>
<dbReference type="GO" id="GO:0009953">
    <property type="term" value="P:dorsal/ventral pattern formation"/>
    <property type="evidence" value="ECO:0007669"/>
    <property type="project" value="UniProtKB-ARBA"/>
</dbReference>
<feature type="disulfide bond" evidence="15">
    <location>
        <begin position="3974"/>
        <end position="3983"/>
    </location>
</feature>
<feature type="domain" description="EGF-like" evidence="20">
    <location>
        <begin position="2317"/>
        <end position="2353"/>
    </location>
</feature>
<feature type="disulfide bond" evidence="15">
    <location>
        <begin position="868"/>
        <end position="877"/>
    </location>
</feature>
<feature type="domain" description="EGF-like" evidence="20">
    <location>
        <begin position="2944"/>
        <end position="2980"/>
    </location>
</feature>
<feature type="disulfide bond" evidence="15">
    <location>
        <begin position="2785"/>
        <end position="2795"/>
    </location>
</feature>
<dbReference type="GO" id="GO:0051241">
    <property type="term" value="P:negative regulation of multicellular organismal process"/>
    <property type="evidence" value="ECO:0007669"/>
    <property type="project" value="UniProtKB-ARBA"/>
</dbReference>
<dbReference type="SMART" id="SM00179">
    <property type="entry name" value="EGF_CA"/>
    <property type="match status" value="64"/>
</dbReference>
<feature type="disulfide bond" evidence="15">
    <location>
        <begin position="3413"/>
        <end position="3422"/>
    </location>
</feature>
<dbReference type="GO" id="GO:0048646">
    <property type="term" value="P:anatomical structure formation involved in morphogenesis"/>
    <property type="evidence" value="ECO:0007669"/>
    <property type="project" value="UniProtKB-ARBA"/>
</dbReference>
<feature type="disulfide bond" evidence="15">
    <location>
        <begin position="1557"/>
        <end position="1566"/>
    </location>
</feature>
<feature type="disulfide bond" evidence="15">
    <location>
        <begin position="1067"/>
        <end position="1076"/>
    </location>
</feature>
<feature type="disulfide bond" evidence="15">
    <location>
        <begin position="3515"/>
        <end position="3524"/>
    </location>
</feature>
<dbReference type="FunFam" id="2.10.25.10:FF:000117">
    <property type="entry name" value="Delta-like protein"/>
    <property type="match status" value="1"/>
</dbReference>
<dbReference type="SUPFAM" id="SSF57184">
    <property type="entry name" value="Growth factor receptor domain"/>
    <property type="match status" value="6"/>
</dbReference>
<feature type="disulfide bond" evidence="15">
    <location>
        <begin position="3746"/>
        <end position="3755"/>
    </location>
</feature>
<feature type="domain" description="EGF-like" evidence="20">
    <location>
        <begin position="3667"/>
        <end position="3717"/>
    </location>
</feature>
<proteinExistence type="predicted"/>
<dbReference type="SUPFAM" id="SSF57196">
    <property type="entry name" value="EGF/Laminin"/>
    <property type="match status" value="45"/>
</dbReference>
<dbReference type="GO" id="GO:0048568">
    <property type="term" value="P:embryonic organ development"/>
    <property type="evidence" value="ECO:0007669"/>
    <property type="project" value="UniProtKB-ARBA"/>
</dbReference>
<feature type="disulfide bond" evidence="15">
    <location>
        <begin position="2026"/>
        <end position="2035"/>
    </location>
</feature>
<dbReference type="Gene3D" id="2.10.25.10">
    <property type="entry name" value="Laminin"/>
    <property type="match status" value="71"/>
</dbReference>
<feature type="disulfide bond" evidence="15">
    <location>
        <begin position="1840"/>
        <end position="1850"/>
    </location>
</feature>
<feature type="domain" description="Laminin G" evidence="19">
    <location>
        <begin position="18"/>
        <end position="196"/>
    </location>
</feature>
<dbReference type="GO" id="GO:0035282">
    <property type="term" value="P:segmentation"/>
    <property type="evidence" value="ECO:0007669"/>
    <property type="project" value="UniProtKB-ARBA"/>
</dbReference>
<feature type="disulfide bond" evidence="15">
    <location>
        <begin position="2613"/>
        <end position="2622"/>
    </location>
</feature>
<dbReference type="FunFam" id="2.10.25.10:FF:000472">
    <property type="entry name" value="Uncharacterized protein, isoform A"/>
    <property type="match status" value="9"/>
</dbReference>
<dbReference type="GO" id="GO:0012505">
    <property type="term" value="C:endomembrane system"/>
    <property type="evidence" value="ECO:0007669"/>
    <property type="project" value="UniProtKB-ARBA"/>
</dbReference>
<dbReference type="CDD" id="cd00054">
    <property type="entry name" value="EGF_CA"/>
    <property type="match status" value="35"/>
</dbReference>
<feature type="disulfide bond" evidence="15">
    <location>
        <begin position="4038"/>
        <end position="4047"/>
    </location>
</feature>
<feature type="disulfide bond" evidence="15">
    <location>
        <begin position="3727"/>
        <end position="3744"/>
    </location>
</feature>
<accession>A0A1X7UUX2</accession>
<dbReference type="SMART" id="SM00181">
    <property type="entry name" value="EGF"/>
    <property type="match status" value="75"/>
</dbReference>
<comment type="subcellular location">
    <subcellularLocation>
        <location evidence="1">Cell membrane</location>
        <topology evidence="1">Single-pass type I membrane protein</topology>
    </subcellularLocation>
</comment>
<feature type="disulfide bond" evidence="15">
    <location>
        <begin position="2460"/>
        <end position="2469"/>
    </location>
</feature>
<feature type="domain" description="EGF-like" evidence="20">
    <location>
        <begin position="3815"/>
        <end position="3854"/>
    </location>
</feature>
<feature type="domain" description="EGF-like" evidence="20">
    <location>
        <begin position="3526"/>
        <end position="3563"/>
    </location>
</feature>
<feature type="domain" description="EGF-like" evidence="20">
    <location>
        <begin position="2434"/>
        <end position="2470"/>
    </location>
</feature>
<dbReference type="InterPro" id="IPR013032">
    <property type="entry name" value="EGF-like_CS"/>
</dbReference>
<feature type="domain" description="EGF-like" evidence="20">
    <location>
        <begin position="2739"/>
        <end position="2778"/>
    </location>
</feature>
<feature type="disulfide bond" evidence="15">
    <location>
        <begin position="3882"/>
        <end position="3891"/>
    </location>
</feature>
<feature type="disulfide bond" evidence="16">
    <location>
        <begin position="1502"/>
        <end position="1529"/>
    </location>
</feature>
<dbReference type="GO" id="GO:0009952">
    <property type="term" value="P:anterior/posterior pattern specification"/>
    <property type="evidence" value="ECO:0007669"/>
    <property type="project" value="UniProtKB-ARBA"/>
</dbReference>
<evidence type="ECO:0000256" key="8">
    <source>
        <dbReference type="ARBA" id="ARBA00022782"/>
    </source>
</evidence>
<feature type="disulfide bond" evidence="15">
    <location>
        <begin position="2894"/>
        <end position="2903"/>
    </location>
</feature>
<dbReference type="GO" id="GO:0051240">
    <property type="term" value="P:positive regulation of multicellular organismal process"/>
    <property type="evidence" value="ECO:0007669"/>
    <property type="project" value="UniProtKB-ARBA"/>
</dbReference>
<feature type="disulfide bond" evidence="15">
    <location>
        <begin position="3358"/>
        <end position="3367"/>
    </location>
</feature>
<evidence type="ECO:0000256" key="1">
    <source>
        <dbReference type="ARBA" id="ARBA00004251"/>
    </source>
</evidence>
<feature type="domain" description="EGF-like" evidence="20">
    <location>
        <begin position="2663"/>
        <end position="2699"/>
    </location>
</feature>
<dbReference type="GO" id="GO:0005829">
    <property type="term" value="C:cytosol"/>
    <property type="evidence" value="ECO:0007669"/>
    <property type="project" value="UniProtKB-ARBA"/>
</dbReference>
<feature type="disulfide bond" evidence="15">
    <location>
        <begin position="3164"/>
        <end position="3173"/>
    </location>
</feature>
<feature type="domain" description="EGF-like" evidence="20">
    <location>
        <begin position="3099"/>
        <end position="3135"/>
    </location>
</feature>
<keyword evidence="12 17" id="KW-0472">Membrane</keyword>
<feature type="domain" description="EGF-like" evidence="20">
    <location>
        <begin position="1912"/>
        <end position="1948"/>
    </location>
</feature>
<evidence type="ECO:0000256" key="10">
    <source>
        <dbReference type="ARBA" id="ARBA00022976"/>
    </source>
</evidence>
<feature type="disulfide bond" evidence="15">
    <location>
        <begin position="2421"/>
        <end position="2430"/>
    </location>
</feature>
<feature type="disulfide bond" evidence="15">
    <location>
        <begin position="2849"/>
        <end position="2858"/>
    </location>
</feature>
<feature type="domain" description="EGF-like" evidence="20">
    <location>
        <begin position="2549"/>
        <end position="2586"/>
    </location>
</feature>
<feature type="domain" description="EGF-like" evidence="20">
    <location>
        <begin position="2861"/>
        <end position="2904"/>
    </location>
</feature>
<feature type="disulfide bond" evidence="15">
    <location>
        <begin position="524"/>
        <end position="533"/>
    </location>
</feature>
<organism evidence="21">
    <name type="scientific">Amphimedon queenslandica</name>
    <name type="common">Sponge</name>
    <dbReference type="NCBI Taxonomy" id="400682"/>
    <lineage>
        <taxon>Eukaryota</taxon>
        <taxon>Metazoa</taxon>
        <taxon>Porifera</taxon>
        <taxon>Demospongiae</taxon>
        <taxon>Heteroscleromorpha</taxon>
        <taxon>Haplosclerida</taxon>
        <taxon>Niphatidae</taxon>
        <taxon>Amphimedon</taxon>
    </lineage>
</organism>
<keyword evidence="7" id="KW-0677">Repeat</keyword>
<keyword evidence="8" id="KW-0221">Differentiation</keyword>
<dbReference type="GO" id="GO:0005509">
    <property type="term" value="F:calcium ion binding"/>
    <property type="evidence" value="ECO:0007669"/>
    <property type="project" value="InterPro"/>
</dbReference>
<evidence type="ECO:0000259" key="20">
    <source>
        <dbReference type="PROSITE" id="PS50026"/>
    </source>
</evidence>
<feature type="domain" description="EGF-like" evidence="20">
    <location>
        <begin position="2906"/>
        <end position="2942"/>
    </location>
</feature>
<feature type="domain" description="EGF-like" evidence="20">
    <location>
        <begin position="3251"/>
        <end position="3288"/>
    </location>
</feature>
<feature type="disulfide bond" evidence="15">
    <location>
        <begin position="945"/>
        <end position="954"/>
    </location>
</feature>
<feature type="domain" description="EGF-like" evidence="20">
    <location>
        <begin position="2075"/>
        <end position="2115"/>
    </location>
</feature>
<feature type="domain" description="EGF-like" evidence="20">
    <location>
        <begin position="1989"/>
        <end position="2036"/>
    </location>
</feature>
<dbReference type="STRING" id="400682.A0A1X7UUX2"/>
<dbReference type="Pfam" id="PF00008">
    <property type="entry name" value="EGF"/>
    <property type="match status" value="35"/>
</dbReference>
<dbReference type="FunFam" id="2.10.25.10:FF:000004">
    <property type="entry name" value="Neurogenic locus notch 1"/>
    <property type="match status" value="4"/>
</dbReference>
<dbReference type="Gene3D" id="2.60.120.200">
    <property type="match status" value="5"/>
</dbReference>
<feature type="domain" description="EGF-like" evidence="20">
    <location>
        <begin position="3896"/>
        <end position="3936"/>
    </location>
</feature>
<feature type="domain" description="EGF-like" evidence="20">
    <location>
        <begin position="1874"/>
        <end position="1910"/>
    </location>
</feature>
<feature type="domain" description="EGF-like" evidence="20">
    <location>
        <begin position="1531"/>
        <end position="1567"/>
    </location>
</feature>
<dbReference type="InterPro" id="IPR013320">
    <property type="entry name" value="ConA-like_dom_sf"/>
</dbReference>
<feature type="disulfide bond" evidence="15">
    <location>
        <begin position="2343"/>
        <end position="2352"/>
    </location>
</feature>
<feature type="domain" description="EGF-like" evidence="20">
    <location>
        <begin position="2701"/>
        <end position="2738"/>
    </location>
</feature>
<feature type="disulfide bond" evidence="15">
    <location>
        <begin position="2063"/>
        <end position="2072"/>
    </location>
</feature>
<keyword evidence="10" id="KW-0914">Notch signaling pathway</keyword>
<evidence type="ECO:0000259" key="19">
    <source>
        <dbReference type="PROSITE" id="PS50025"/>
    </source>
</evidence>
<keyword evidence="5 17" id="KW-0812">Transmembrane</keyword>
<feature type="domain" description="EGF-like" evidence="20">
    <location>
        <begin position="499"/>
        <end position="534"/>
    </location>
</feature>
<evidence type="ECO:0000256" key="2">
    <source>
        <dbReference type="ARBA" id="ARBA00022473"/>
    </source>
</evidence>
<dbReference type="PROSITE" id="PS00022">
    <property type="entry name" value="EGF_1"/>
    <property type="match status" value="73"/>
</dbReference>
<feature type="disulfide bond" evidence="15">
    <location>
        <begin position="2689"/>
        <end position="2698"/>
    </location>
</feature>
<feature type="domain" description="Laminin G" evidence="19">
    <location>
        <begin position="1570"/>
        <end position="1757"/>
    </location>
</feature>
<feature type="domain" description="EGF-like" evidence="20">
    <location>
        <begin position="3138"/>
        <end position="3174"/>
    </location>
</feature>
<feature type="disulfide bond" evidence="15">
    <location>
        <begin position="2728"/>
        <end position="2737"/>
    </location>
</feature>
<feature type="signal peptide" evidence="18">
    <location>
        <begin position="1"/>
        <end position="18"/>
    </location>
</feature>
<feature type="disulfide bond" evidence="15">
    <location>
        <begin position="983"/>
        <end position="992"/>
    </location>
</feature>
<dbReference type="GO" id="GO:0055123">
    <property type="term" value="P:digestive system development"/>
    <property type="evidence" value="ECO:0007669"/>
    <property type="project" value="UniProtKB-ARBA"/>
</dbReference>
<feature type="disulfide bond" evidence="15">
    <location>
        <begin position="3553"/>
        <end position="3562"/>
    </location>
</feature>
<feature type="domain" description="EGF-like" evidence="20">
    <location>
        <begin position="612"/>
        <end position="648"/>
    </location>
</feature>
<dbReference type="FunFam" id="2.10.25.10:FF:000146">
    <property type="entry name" value="Putative neurogenic locus notch"/>
    <property type="match status" value="1"/>
</dbReference>
<dbReference type="FunFam" id="2.10.25.10:FF:000122">
    <property type="entry name" value="Protein crumbs homolog 2"/>
    <property type="match status" value="1"/>
</dbReference>
<feature type="disulfide bond" evidence="15">
    <location>
        <begin position="2268"/>
        <end position="2277"/>
    </location>
</feature>
<feature type="domain" description="EGF-like" evidence="20">
    <location>
        <begin position="650"/>
        <end position="687"/>
    </location>
</feature>
<feature type="domain" description="EGF-like" evidence="20">
    <location>
        <begin position="2392"/>
        <end position="2431"/>
    </location>
</feature>
<evidence type="ECO:0000256" key="3">
    <source>
        <dbReference type="ARBA" id="ARBA00022475"/>
    </source>
</evidence>
<evidence type="ECO:0000256" key="15">
    <source>
        <dbReference type="PROSITE-ProRule" id="PRU00076"/>
    </source>
</evidence>
<feature type="domain" description="EGF-like" evidence="20">
    <location>
        <begin position="1950"/>
        <end position="1987"/>
    </location>
</feature>
<feature type="disulfide bond" evidence="15">
    <location>
        <begin position="2651"/>
        <end position="2660"/>
    </location>
</feature>
<keyword evidence="2" id="KW-0217">Developmental protein</keyword>
<feature type="domain" description="EGF-like" evidence="20">
    <location>
        <begin position="765"/>
        <end position="802"/>
    </location>
</feature>
<feature type="domain" description="EGF-like" evidence="20">
    <location>
        <begin position="461"/>
        <end position="497"/>
    </location>
</feature>
<feature type="disulfide bond" evidence="15">
    <location>
        <begin position="3339"/>
        <end position="3356"/>
    </location>
</feature>
<feature type="domain" description="EGF-like" evidence="20">
    <location>
        <begin position="2037"/>
        <end position="2073"/>
    </location>
</feature>
<feature type="domain" description="EGF-like" evidence="20">
    <location>
        <begin position="1798"/>
        <end position="1834"/>
    </location>
</feature>
<feature type="disulfide bond" evidence="15">
    <location>
        <begin position="1862"/>
        <end position="1871"/>
    </location>
</feature>
<feature type="disulfide bond" evidence="15">
    <location>
        <begin position="677"/>
        <end position="686"/>
    </location>
</feature>
<dbReference type="FunFam" id="2.10.25.10:FF:000246">
    <property type="entry name" value="EGF-like repeat and discoidin I-like domain-containing protein 3"/>
    <property type="match status" value="1"/>
</dbReference>
<evidence type="ECO:0000256" key="5">
    <source>
        <dbReference type="ARBA" id="ARBA00022692"/>
    </source>
</evidence>
<feature type="domain" description="EGF-like" evidence="20">
    <location>
        <begin position="1759"/>
        <end position="1796"/>
    </location>
</feature>
<evidence type="ECO:0000256" key="12">
    <source>
        <dbReference type="ARBA" id="ARBA00023136"/>
    </source>
</evidence>
<feature type="domain" description="EGF-like" evidence="20">
    <location>
        <begin position="3058"/>
        <end position="3094"/>
    </location>
</feature>
<feature type="domain" description="EGF-like" evidence="20">
    <location>
        <begin position="3330"/>
        <end position="3368"/>
    </location>
</feature>
<feature type="domain" description="EGF-like" evidence="20">
    <location>
        <begin position="880"/>
        <end position="917"/>
    </location>
</feature>
<dbReference type="CDD" id="cd00110">
    <property type="entry name" value="LamG"/>
    <property type="match status" value="5"/>
</dbReference>
<evidence type="ECO:0000256" key="9">
    <source>
        <dbReference type="ARBA" id="ARBA00022837"/>
    </source>
</evidence>
<feature type="domain" description="EGF-like" evidence="20">
    <location>
        <begin position="536"/>
        <end position="572"/>
    </location>
</feature>
<feature type="disulfide bond" evidence="15">
    <location>
        <begin position="3202"/>
        <end position="3211"/>
    </location>
</feature>
<feature type="domain" description="EGF-like" evidence="20">
    <location>
        <begin position="2354"/>
        <end position="2390"/>
    </location>
</feature>
<feature type="domain" description="EGF-like" evidence="20">
    <location>
        <begin position="2819"/>
        <end position="2859"/>
    </location>
</feature>
<feature type="domain" description="EGF-like" evidence="20">
    <location>
        <begin position="1836"/>
        <end position="1872"/>
    </location>
</feature>
<feature type="disulfide bond" evidence="15">
    <location>
        <begin position="907"/>
        <end position="916"/>
    </location>
</feature>
<feature type="domain" description="EGF-like" evidence="20">
    <location>
        <begin position="804"/>
        <end position="840"/>
    </location>
</feature>
<feature type="disulfide bond" evidence="15">
    <location>
        <begin position="3278"/>
        <end position="3287"/>
    </location>
</feature>
<dbReference type="FunFam" id="2.10.25.10:FF:000095">
    <property type="entry name" value="Notch, isoform B"/>
    <property type="match status" value="1"/>
</dbReference>
<feature type="disulfide bond" evidence="15">
    <location>
        <begin position="2576"/>
        <end position="2585"/>
    </location>
</feature>
<dbReference type="FunFam" id="2.10.25.10:FF:000012">
    <property type="entry name" value="Delta-like protein"/>
    <property type="match status" value="1"/>
</dbReference>
<dbReference type="PROSITE" id="PS01186">
    <property type="entry name" value="EGF_2"/>
    <property type="match status" value="43"/>
</dbReference>
<feature type="domain" description="EGF-like" evidence="20">
    <location>
        <begin position="2472"/>
        <end position="2508"/>
    </location>
</feature>
<feature type="disulfide bond" evidence="15">
    <location>
        <begin position="487"/>
        <end position="496"/>
    </location>
</feature>
<dbReference type="PROSITE" id="PS50026">
    <property type="entry name" value="EGF_3"/>
    <property type="match status" value="74"/>
</dbReference>
<feature type="disulfide bond" evidence="15">
    <location>
        <begin position="2749"/>
        <end position="2766"/>
    </location>
</feature>
<dbReference type="Pfam" id="PF00054">
    <property type="entry name" value="Laminin_G_1"/>
    <property type="match status" value="1"/>
</dbReference>
<feature type="disulfide bond" evidence="15">
    <location>
        <begin position="2537"/>
        <end position="2546"/>
    </location>
</feature>
<feature type="disulfide bond" evidence="15">
    <location>
        <begin position="3803"/>
        <end position="3812"/>
    </location>
</feature>
<dbReference type="PRINTS" id="PR01983">
    <property type="entry name" value="NOTCH"/>
</dbReference>
<protein>
    <submittedName>
        <fullName evidence="21">Uncharacterized protein</fullName>
    </submittedName>
</protein>
<feature type="disulfide bond" evidence="15">
    <location>
        <begin position="2181"/>
        <end position="2190"/>
    </location>
</feature>
<feature type="disulfide bond" evidence="15">
    <location>
        <begin position="638"/>
        <end position="647"/>
    </location>
</feature>
<feature type="disulfide bond" evidence="15">
    <location>
        <begin position="3084"/>
        <end position="3093"/>
    </location>
</feature>
<dbReference type="InterPro" id="IPR000152">
    <property type="entry name" value="EGF-type_Asp/Asn_hydroxyl_site"/>
</dbReference>
<feature type="domain" description="EGF-like" evidence="20">
    <location>
        <begin position="995"/>
        <end position="1031"/>
    </location>
</feature>
<feature type="domain" description="EGF-like" evidence="20">
    <location>
        <begin position="727"/>
        <end position="763"/>
    </location>
</feature>
<feature type="domain" description="EGF-like" evidence="20">
    <location>
        <begin position="423"/>
        <end position="460"/>
    </location>
</feature>
<comment type="caution">
    <text evidence="15">Lacks conserved residue(s) required for the propagation of feature annotation.</text>
</comment>
<keyword evidence="13 15" id="KW-1015">Disulfide bond</keyword>
<feature type="domain" description="EGF-like" evidence="20">
    <location>
        <begin position="2625"/>
        <end position="2661"/>
    </location>
</feature>
<dbReference type="OrthoDB" id="10014052at2759"/>
<feature type="domain" description="EGF-like" evidence="20">
    <location>
        <begin position="3424"/>
        <end position="3461"/>
    </location>
</feature>
<feature type="domain" description="EGF-like" evidence="20">
    <location>
        <begin position="957"/>
        <end position="993"/>
    </location>
</feature>
<dbReference type="OMA" id="HANCQTW"/>
<dbReference type="GO" id="GO:0007219">
    <property type="term" value="P:Notch signaling pathway"/>
    <property type="evidence" value="ECO:0007669"/>
    <property type="project" value="UniProtKB-KW"/>
</dbReference>
<feature type="domain" description="EGF-like" evidence="20">
    <location>
        <begin position="3938"/>
        <end position="3984"/>
    </location>
</feature>
<dbReference type="GO" id="GO:0003008">
    <property type="term" value="P:system process"/>
    <property type="evidence" value="ECO:0007669"/>
    <property type="project" value="UniProtKB-ARBA"/>
</dbReference>
<feature type="disulfide bond" evidence="15">
    <location>
        <begin position="4078"/>
        <end position="4087"/>
    </location>
</feature>
<dbReference type="FunFam" id="2.10.25.10:FF:000118">
    <property type="entry name" value="protein delta homolog 2"/>
    <property type="match status" value="1"/>
</dbReference>
<feature type="domain" description="EGF-like" evidence="20">
    <location>
        <begin position="4011"/>
        <end position="4048"/>
    </location>
</feature>
<feature type="disulfide bond" evidence="15">
    <location>
        <begin position="2105"/>
        <end position="2114"/>
    </location>
</feature>
<keyword evidence="6 18" id="KW-0732">Signal</keyword>
<feature type="disulfide bond" evidence="15">
    <location>
        <begin position="2932"/>
        <end position="2941"/>
    </location>
</feature>
<evidence type="ECO:0000256" key="4">
    <source>
        <dbReference type="ARBA" id="ARBA00022536"/>
    </source>
</evidence>
<feature type="domain" description="EGF-like" evidence="20">
    <location>
        <begin position="2117"/>
        <end position="2153"/>
    </location>
</feature>
<feature type="domain" description="EGF-like" evidence="20">
    <location>
        <begin position="842"/>
        <end position="878"/>
    </location>
</feature>
<feature type="disulfide bond" evidence="15">
    <location>
        <begin position="1900"/>
        <end position="1909"/>
    </location>
</feature>
<dbReference type="FunFam" id="2.10.25.10:FF:000143">
    <property type="entry name" value="Protein crumbs 1"/>
    <property type="match status" value="3"/>
</dbReference>
<reference evidence="21" key="1">
    <citation type="submission" date="2017-05" db="UniProtKB">
        <authorList>
            <consortium name="EnsemblMetazoa"/>
        </authorList>
    </citation>
    <scope>IDENTIFICATION</scope>
</reference>
<feature type="disulfide bond" evidence="15">
    <location>
        <begin position="1336"/>
        <end position="1345"/>
    </location>
</feature>
<evidence type="ECO:0000256" key="14">
    <source>
        <dbReference type="ARBA" id="ARBA00023180"/>
    </source>
</evidence>
<dbReference type="FunFam" id="2.10.25.10:FF:000391">
    <property type="entry name" value="Weary, isoform C"/>
    <property type="match status" value="1"/>
</dbReference>
<feature type="domain" description="EGF-like" evidence="20">
    <location>
        <begin position="2587"/>
        <end position="2623"/>
    </location>
</feature>
<feature type="domain" description="EGF-like" evidence="20">
    <location>
        <begin position="3628"/>
        <end position="3665"/>
    </location>
</feature>
<feature type="disulfide bond" evidence="15">
    <location>
        <begin position="503"/>
        <end position="513"/>
    </location>
</feature>
<feature type="disulfide bond" evidence="15">
    <location>
        <begin position="3125"/>
        <end position="3134"/>
    </location>
</feature>
<evidence type="ECO:0000256" key="7">
    <source>
        <dbReference type="ARBA" id="ARBA00022737"/>
    </source>
</evidence>
<keyword evidence="3" id="KW-1003">Cell membrane</keyword>
<feature type="chain" id="PRO_5010865370" evidence="18">
    <location>
        <begin position="19"/>
        <end position="4163"/>
    </location>
</feature>